<dbReference type="Proteomes" id="UP000032141">
    <property type="component" value="Unassembled WGS sequence"/>
</dbReference>
<dbReference type="EnsemblPlants" id="Bo00853s080.1">
    <property type="protein sequence ID" value="Bo00853s080.1"/>
    <property type="gene ID" value="Bo00853s080"/>
</dbReference>
<name>A0A0D2ZRM8_BRAOL</name>
<reference evidence="1" key="1">
    <citation type="journal article" date="2014" name="Genome Biol.">
        <title>Transcriptome and methylome profiling reveals relics of genome dominance in the mesopolyploid Brassica oleracea.</title>
        <authorList>
            <person name="Parkin I.A."/>
            <person name="Koh C."/>
            <person name="Tang H."/>
            <person name="Robinson S.J."/>
            <person name="Kagale S."/>
            <person name="Clarke W.E."/>
            <person name="Town C.D."/>
            <person name="Nixon J."/>
            <person name="Krishnakumar V."/>
            <person name="Bidwell S.L."/>
            <person name="Denoeud F."/>
            <person name="Belcram H."/>
            <person name="Links M.G."/>
            <person name="Just J."/>
            <person name="Clarke C."/>
            <person name="Bender T."/>
            <person name="Huebert T."/>
            <person name="Mason A.S."/>
            <person name="Pires J.C."/>
            <person name="Barker G."/>
            <person name="Moore J."/>
            <person name="Walley P.G."/>
            <person name="Manoli S."/>
            <person name="Batley J."/>
            <person name="Edwards D."/>
            <person name="Nelson M.N."/>
            <person name="Wang X."/>
            <person name="Paterson A.H."/>
            <person name="King G."/>
            <person name="Bancroft I."/>
            <person name="Chalhoub B."/>
            <person name="Sharpe A.G."/>
        </authorList>
    </citation>
    <scope>NUCLEOTIDE SEQUENCE [LARGE SCALE GENOMIC DNA]</scope>
    <source>
        <strain evidence="1">cv. TO1000</strain>
    </source>
</reference>
<reference evidence="1" key="2">
    <citation type="submission" date="2015-06" db="UniProtKB">
        <authorList>
            <consortium name="EnsemblPlants"/>
        </authorList>
    </citation>
    <scope>IDENTIFICATION</scope>
</reference>
<proteinExistence type="predicted"/>
<protein>
    <submittedName>
        <fullName evidence="1">Uncharacterized protein</fullName>
    </submittedName>
</protein>
<dbReference type="HOGENOM" id="CLU_3127158_0_0_1"/>
<organism evidence="1 2">
    <name type="scientific">Brassica oleracea var. oleracea</name>
    <dbReference type="NCBI Taxonomy" id="109376"/>
    <lineage>
        <taxon>Eukaryota</taxon>
        <taxon>Viridiplantae</taxon>
        <taxon>Streptophyta</taxon>
        <taxon>Embryophyta</taxon>
        <taxon>Tracheophyta</taxon>
        <taxon>Spermatophyta</taxon>
        <taxon>Magnoliopsida</taxon>
        <taxon>eudicotyledons</taxon>
        <taxon>Gunneridae</taxon>
        <taxon>Pentapetalae</taxon>
        <taxon>rosids</taxon>
        <taxon>malvids</taxon>
        <taxon>Brassicales</taxon>
        <taxon>Brassicaceae</taxon>
        <taxon>Brassiceae</taxon>
        <taxon>Brassica</taxon>
    </lineage>
</organism>
<evidence type="ECO:0000313" key="1">
    <source>
        <dbReference type="EnsemblPlants" id="Bo00853s080.1"/>
    </source>
</evidence>
<accession>A0A0D2ZRM8</accession>
<dbReference type="AlphaFoldDB" id="A0A0D2ZRM8"/>
<keyword evidence="2" id="KW-1185">Reference proteome</keyword>
<evidence type="ECO:0000313" key="2">
    <source>
        <dbReference type="Proteomes" id="UP000032141"/>
    </source>
</evidence>
<dbReference type="Gramene" id="Bo00853s080.1">
    <property type="protein sequence ID" value="Bo00853s080.1"/>
    <property type="gene ID" value="Bo00853s080"/>
</dbReference>
<sequence length="50" mass="5778">MDEFQLMEGLDLEDCPAKEPRGHGFYAYFTIATRITSPDFITEFICCILQ</sequence>